<feature type="transmembrane region" description="Helical" evidence="5">
    <location>
        <begin position="12"/>
        <end position="32"/>
    </location>
</feature>
<keyword evidence="4 5" id="KW-0472">Membrane</keyword>
<evidence type="ECO:0000256" key="1">
    <source>
        <dbReference type="ARBA" id="ARBA00004651"/>
    </source>
</evidence>
<dbReference type="GO" id="GO:0005886">
    <property type="term" value="C:plasma membrane"/>
    <property type="evidence" value="ECO:0007669"/>
    <property type="project" value="UniProtKB-SubCell"/>
</dbReference>
<keyword evidence="7" id="KW-1185">Reference proteome</keyword>
<gene>
    <name evidence="6" type="ORF">BG262_05890</name>
</gene>
<dbReference type="Proteomes" id="UP000177273">
    <property type="component" value="Unassembled WGS sequence"/>
</dbReference>
<dbReference type="Gene3D" id="1.20.1560.10">
    <property type="entry name" value="ABC transporter type 1, transmembrane domain"/>
    <property type="match status" value="1"/>
</dbReference>
<proteinExistence type="predicted"/>
<evidence type="ECO:0000256" key="3">
    <source>
        <dbReference type="ARBA" id="ARBA00022989"/>
    </source>
</evidence>
<accession>A0A9Q5NZ28</accession>
<evidence type="ECO:0000256" key="5">
    <source>
        <dbReference type="SAM" id="Phobius"/>
    </source>
</evidence>
<comment type="subcellular location">
    <subcellularLocation>
        <location evidence="1">Cell membrane</location>
        <topology evidence="1">Multi-pass membrane protein</topology>
    </subcellularLocation>
</comment>
<dbReference type="InterPro" id="IPR036640">
    <property type="entry name" value="ABC1_TM_sf"/>
</dbReference>
<dbReference type="SUPFAM" id="SSF90123">
    <property type="entry name" value="ABC transporter transmembrane region"/>
    <property type="match status" value="1"/>
</dbReference>
<evidence type="ECO:0000256" key="4">
    <source>
        <dbReference type="ARBA" id="ARBA00023136"/>
    </source>
</evidence>
<dbReference type="EMBL" id="MKIQ01000029">
    <property type="protein sequence ID" value="OFI46014.1"/>
    <property type="molecule type" value="Genomic_DNA"/>
</dbReference>
<dbReference type="AlphaFoldDB" id="A0A9Q5NZ28"/>
<organism evidence="6 7">
    <name type="scientific">Floricoccus penangensis</name>
    <dbReference type="NCBI Taxonomy" id="1859475"/>
    <lineage>
        <taxon>Bacteria</taxon>
        <taxon>Bacillati</taxon>
        <taxon>Bacillota</taxon>
        <taxon>Bacilli</taxon>
        <taxon>Lactobacillales</taxon>
        <taxon>Streptococcaceae</taxon>
        <taxon>Floricoccus</taxon>
    </lineage>
</organism>
<evidence type="ECO:0000313" key="7">
    <source>
        <dbReference type="Proteomes" id="UP000177273"/>
    </source>
</evidence>
<name>A0A9Q5NZ28_9LACT</name>
<keyword evidence="2 5" id="KW-0812">Transmembrane</keyword>
<evidence type="ECO:0000313" key="6">
    <source>
        <dbReference type="EMBL" id="OFI46014.1"/>
    </source>
</evidence>
<dbReference type="GO" id="GO:0005524">
    <property type="term" value="F:ATP binding"/>
    <property type="evidence" value="ECO:0007669"/>
    <property type="project" value="InterPro"/>
</dbReference>
<evidence type="ECO:0000256" key="2">
    <source>
        <dbReference type="ARBA" id="ARBA00022692"/>
    </source>
</evidence>
<feature type="transmembrane region" description="Helical" evidence="5">
    <location>
        <begin position="44"/>
        <end position="65"/>
    </location>
</feature>
<protein>
    <submittedName>
        <fullName evidence="6">Uncharacterized protein</fullName>
    </submittedName>
</protein>
<keyword evidence="3 5" id="KW-1133">Transmembrane helix</keyword>
<sequence>MLRYFKKIKKTTIESFIFYAIYSLTLSLFPLVYQKFLDNYNKGYSYLINLFFLIIVLLNLISEYFNRVWEWKLAKEIQLIIKGKLFDSFISQDKKTLMIRNLLIMSQLLIIM</sequence>
<comment type="caution">
    <text evidence="6">The sequence shown here is derived from an EMBL/GenBank/DDBJ whole genome shotgun (WGS) entry which is preliminary data.</text>
</comment>
<reference evidence="7" key="1">
    <citation type="submission" date="2016-09" db="EMBL/GenBank/DDBJ databases">
        <title>Draft genome sequence of a novel species of the family Streptococcaceae isolated from flowers.</title>
        <authorList>
            <person name="Chuah L.-O."/>
            <person name="Yap K.-P."/>
            <person name="Thong K.L."/>
            <person name="Liong M.T."/>
            <person name="Ahmad R."/>
            <person name="Rusul G."/>
        </authorList>
    </citation>
    <scope>NUCLEOTIDE SEQUENCE [LARGE SCALE GENOMIC DNA]</scope>
    <source>
        <strain evidence="7">HibF3</strain>
    </source>
</reference>